<evidence type="ECO:0000256" key="1">
    <source>
        <dbReference type="SAM" id="Phobius"/>
    </source>
</evidence>
<comment type="caution">
    <text evidence="2">The sequence shown here is derived from an EMBL/GenBank/DDBJ whole genome shotgun (WGS) entry which is preliminary data.</text>
</comment>
<proteinExistence type="predicted"/>
<dbReference type="EMBL" id="ABCC02000027">
    <property type="protein sequence ID" value="EDP16811.1"/>
    <property type="molecule type" value="Genomic_DNA"/>
</dbReference>
<protein>
    <submittedName>
        <fullName evidence="2">Uncharacterized protein</fullName>
    </submittedName>
</protein>
<gene>
    <name evidence="2" type="ORF">CLOBOL_02956</name>
</gene>
<keyword evidence="1" id="KW-0812">Transmembrane</keyword>
<organism evidence="2 3">
    <name type="scientific">Enterocloster bolteae (strain ATCC BAA-613 / DSM 15670 / CCUG 46953 / JCM 12243 / WAL 16351)</name>
    <name type="common">Clostridium bolteae</name>
    <dbReference type="NCBI Taxonomy" id="411902"/>
    <lineage>
        <taxon>Bacteria</taxon>
        <taxon>Bacillati</taxon>
        <taxon>Bacillota</taxon>
        <taxon>Clostridia</taxon>
        <taxon>Lachnospirales</taxon>
        <taxon>Lachnospiraceae</taxon>
        <taxon>Enterocloster</taxon>
    </lineage>
</organism>
<dbReference type="AlphaFoldDB" id="A8RR98"/>
<name>A8RR98_ENTBW</name>
<keyword evidence="1" id="KW-1133">Transmembrane helix</keyword>
<reference evidence="2 3" key="2">
    <citation type="submission" date="2007-09" db="EMBL/GenBank/DDBJ databases">
        <title>Draft genome sequence of Clostridium bolteae (ATCC BAA-613).</title>
        <authorList>
            <person name="Sudarsanam P."/>
            <person name="Ley R."/>
            <person name="Guruge J."/>
            <person name="Turnbaugh P.J."/>
            <person name="Mahowald M."/>
            <person name="Liep D."/>
            <person name="Gordon J."/>
        </authorList>
    </citation>
    <scope>NUCLEOTIDE SEQUENCE [LARGE SCALE GENOMIC DNA]</scope>
    <source>
        <strain evidence="3">ATCC BAA-613 / DSM 15670 / CCUG 46953 / JCM 12243 / WAL 16351</strain>
    </source>
</reference>
<feature type="transmembrane region" description="Helical" evidence="1">
    <location>
        <begin position="21"/>
        <end position="37"/>
    </location>
</feature>
<dbReference type="PaxDb" id="411902-CLOBOL_02956"/>
<keyword evidence="1" id="KW-0472">Membrane</keyword>
<sequence length="43" mass="5092">MTSRYSHVSGRRSHMGQMERLIVLVFIVAALLFAGIWDRHHRR</sequence>
<reference evidence="2 3" key="1">
    <citation type="submission" date="2007-08" db="EMBL/GenBank/DDBJ databases">
        <authorList>
            <person name="Fulton L."/>
            <person name="Clifton S."/>
            <person name="Fulton B."/>
            <person name="Xu J."/>
            <person name="Minx P."/>
            <person name="Pepin K.H."/>
            <person name="Johnson M."/>
            <person name="Thiruvilangam P."/>
            <person name="Bhonagiri V."/>
            <person name="Nash W.E."/>
            <person name="Mardis E.R."/>
            <person name="Wilson R.K."/>
        </authorList>
    </citation>
    <scope>NUCLEOTIDE SEQUENCE [LARGE SCALE GENOMIC DNA]</scope>
    <source>
        <strain evidence="3">ATCC BAA-613 / DSM 15670 / CCUG 46953 / JCM 12243 / WAL 16351</strain>
    </source>
</reference>
<accession>A8RR98</accession>
<evidence type="ECO:0000313" key="3">
    <source>
        <dbReference type="Proteomes" id="UP000005396"/>
    </source>
</evidence>
<dbReference type="Proteomes" id="UP000005396">
    <property type="component" value="Unassembled WGS sequence"/>
</dbReference>
<evidence type="ECO:0000313" key="2">
    <source>
        <dbReference type="EMBL" id="EDP16811.1"/>
    </source>
</evidence>
<dbReference type="HOGENOM" id="CLU_3231691_0_0_9"/>